<evidence type="ECO:0000256" key="3">
    <source>
        <dbReference type="ARBA" id="ARBA00023004"/>
    </source>
</evidence>
<feature type="region of interest" description="Disordered" evidence="5">
    <location>
        <begin position="49"/>
        <end position="72"/>
    </location>
</feature>
<dbReference type="GO" id="GO:0009055">
    <property type="term" value="F:electron transfer activity"/>
    <property type="evidence" value="ECO:0007669"/>
    <property type="project" value="InterPro"/>
</dbReference>
<evidence type="ECO:0000313" key="8">
    <source>
        <dbReference type="Proteomes" id="UP000388235"/>
    </source>
</evidence>
<dbReference type="InterPro" id="IPR009056">
    <property type="entry name" value="Cyt_c-like_dom"/>
</dbReference>
<evidence type="ECO:0000256" key="5">
    <source>
        <dbReference type="SAM" id="MobiDB-lite"/>
    </source>
</evidence>
<accession>A0A5Q2QDU3</accession>
<dbReference type="RefSeq" id="WP_153713671.1">
    <property type="nucleotide sequence ID" value="NZ_CP045871.1"/>
</dbReference>
<dbReference type="AlphaFoldDB" id="A0A5Q2QDU3"/>
<dbReference type="InterPro" id="IPR036909">
    <property type="entry name" value="Cyt_c-like_dom_sf"/>
</dbReference>
<dbReference type="OrthoDB" id="9811281at2"/>
<keyword evidence="3 4" id="KW-0408">Iron</keyword>
<name>A0A5Q2QDU3_9GAMM</name>
<gene>
    <name evidence="7" type="ORF">GH975_06090</name>
</gene>
<protein>
    <submittedName>
        <fullName evidence="7">C-type cytochrome</fullName>
    </submittedName>
</protein>
<dbReference type="SUPFAM" id="SSF46626">
    <property type="entry name" value="Cytochrome c"/>
    <property type="match status" value="1"/>
</dbReference>
<feature type="compositionally biased region" description="Basic and acidic residues" evidence="5">
    <location>
        <begin position="63"/>
        <end position="72"/>
    </location>
</feature>
<reference evidence="7 8" key="1">
    <citation type="submission" date="2019-11" db="EMBL/GenBank/DDBJ databases">
        <authorList>
            <person name="Khan S.A."/>
            <person name="Jeon C.O."/>
            <person name="Chun B.H."/>
        </authorList>
    </citation>
    <scope>NUCLEOTIDE SEQUENCE [LARGE SCALE GENOMIC DNA]</scope>
    <source>
        <strain evidence="7 8">IMCC 1097</strain>
    </source>
</reference>
<dbReference type="GO" id="GO:0046872">
    <property type="term" value="F:metal ion binding"/>
    <property type="evidence" value="ECO:0007669"/>
    <property type="project" value="UniProtKB-KW"/>
</dbReference>
<evidence type="ECO:0000256" key="4">
    <source>
        <dbReference type="PROSITE-ProRule" id="PRU00433"/>
    </source>
</evidence>
<dbReference type="Pfam" id="PF13442">
    <property type="entry name" value="Cytochrome_CBB3"/>
    <property type="match status" value="1"/>
</dbReference>
<proteinExistence type="predicted"/>
<evidence type="ECO:0000256" key="1">
    <source>
        <dbReference type="ARBA" id="ARBA00022617"/>
    </source>
</evidence>
<keyword evidence="2 4" id="KW-0479">Metal-binding</keyword>
<evidence type="ECO:0000256" key="2">
    <source>
        <dbReference type="ARBA" id="ARBA00022723"/>
    </source>
</evidence>
<sequence length="135" mass="15161">MKTDAFNAEPRSPAVELEPDQLAVVSQGAVIYQQYCAVCHGKNLEGQGNWRQRDQSGRLPAPPHDETGHTWHHPDQMLFTILKDGITSLIDDPNYATNMPVYGDILSDQEIVAVLSYIESTWPESIRNQRATARE</sequence>
<dbReference type="InterPro" id="IPR051459">
    <property type="entry name" value="Cytochrome_c-type_DH"/>
</dbReference>
<dbReference type="PROSITE" id="PS51007">
    <property type="entry name" value="CYTC"/>
    <property type="match status" value="1"/>
</dbReference>
<keyword evidence="1 4" id="KW-0349">Heme</keyword>
<dbReference type="EMBL" id="CP045871">
    <property type="protein sequence ID" value="QGG80167.1"/>
    <property type="molecule type" value="Genomic_DNA"/>
</dbReference>
<dbReference type="KEGG" id="llp:GH975_06090"/>
<dbReference type="PANTHER" id="PTHR35008:SF4">
    <property type="entry name" value="BLL4482 PROTEIN"/>
    <property type="match status" value="1"/>
</dbReference>
<keyword evidence="8" id="KW-1185">Reference proteome</keyword>
<dbReference type="GO" id="GO:0020037">
    <property type="term" value="F:heme binding"/>
    <property type="evidence" value="ECO:0007669"/>
    <property type="project" value="InterPro"/>
</dbReference>
<dbReference type="Proteomes" id="UP000388235">
    <property type="component" value="Chromosome"/>
</dbReference>
<evidence type="ECO:0000259" key="6">
    <source>
        <dbReference type="PROSITE" id="PS51007"/>
    </source>
</evidence>
<organism evidence="7 8">
    <name type="scientific">Litorivicinus lipolyticus</name>
    <dbReference type="NCBI Taxonomy" id="418701"/>
    <lineage>
        <taxon>Bacteria</taxon>
        <taxon>Pseudomonadati</taxon>
        <taxon>Pseudomonadota</taxon>
        <taxon>Gammaproteobacteria</taxon>
        <taxon>Oceanospirillales</taxon>
        <taxon>Litorivicinaceae</taxon>
        <taxon>Litorivicinus</taxon>
    </lineage>
</organism>
<dbReference type="Gene3D" id="1.10.760.10">
    <property type="entry name" value="Cytochrome c-like domain"/>
    <property type="match status" value="1"/>
</dbReference>
<dbReference type="PANTHER" id="PTHR35008">
    <property type="entry name" value="BLL4482 PROTEIN-RELATED"/>
    <property type="match status" value="1"/>
</dbReference>
<evidence type="ECO:0000313" key="7">
    <source>
        <dbReference type="EMBL" id="QGG80167.1"/>
    </source>
</evidence>
<feature type="domain" description="Cytochrome c" evidence="6">
    <location>
        <begin position="23"/>
        <end position="122"/>
    </location>
</feature>